<reference evidence="1" key="3">
    <citation type="journal article" date="2017" name="Nature">
        <title>Genome sequence of the progenitor of the wheat D genome Aegilops tauschii.</title>
        <authorList>
            <person name="Luo M.C."/>
            <person name="Gu Y.Q."/>
            <person name="Puiu D."/>
            <person name="Wang H."/>
            <person name="Twardziok S.O."/>
            <person name="Deal K.R."/>
            <person name="Huo N."/>
            <person name="Zhu T."/>
            <person name="Wang L."/>
            <person name="Wang Y."/>
            <person name="McGuire P.E."/>
            <person name="Liu S."/>
            <person name="Long H."/>
            <person name="Ramasamy R.K."/>
            <person name="Rodriguez J.C."/>
            <person name="Van S.L."/>
            <person name="Yuan L."/>
            <person name="Wang Z."/>
            <person name="Xia Z."/>
            <person name="Xiao L."/>
            <person name="Anderson O.D."/>
            <person name="Ouyang S."/>
            <person name="Liang Y."/>
            <person name="Zimin A.V."/>
            <person name="Pertea G."/>
            <person name="Qi P."/>
            <person name="Bennetzen J.L."/>
            <person name="Dai X."/>
            <person name="Dawson M.W."/>
            <person name="Muller H.G."/>
            <person name="Kugler K."/>
            <person name="Rivarola-Duarte L."/>
            <person name="Spannagl M."/>
            <person name="Mayer K.F.X."/>
            <person name="Lu F.H."/>
            <person name="Bevan M.W."/>
            <person name="Leroy P."/>
            <person name="Li P."/>
            <person name="You F.M."/>
            <person name="Sun Q."/>
            <person name="Liu Z."/>
            <person name="Lyons E."/>
            <person name="Wicker T."/>
            <person name="Salzberg S.L."/>
            <person name="Devos K.M."/>
            <person name="Dvorak J."/>
        </authorList>
    </citation>
    <scope>NUCLEOTIDE SEQUENCE [LARGE SCALE GENOMIC DNA]</scope>
    <source>
        <strain evidence="1">cv. AL8/78</strain>
    </source>
</reference>
<protein>
    <submittedName>
        <fullName evidence="1">Uncharacterized protein</fullName>
    </submittedName>
</protein>
<dbReference type="AlphaFoldDB" id="A0A453KQB1"/>
<keyword evidence="2" id="KW-1185">Reference proteome</keyword>
<evidence type="ECO:0000313" key="1">
    <source>
        <dbReference type="EnsemblPlants" id="AET5Gv20477600.8"/>
    </source>
</evidence>
<accession>A0A453KQB1</accession>
<reference evidence="2" key="1">
    <citation type="journal article" date="2014" name="Science">
        <title>Ancient hybridizations among the ancestral genomes of bread wheat.</title>
        <authorList>
            <consortium name="International Wheat Genome Sequencing Consortium,"/>
            <person name="Marcussen T."/>
            <person name="Sandve S.R."/>
            <person name="Heier L."/>
            <person name="Spannagl M."/>
            <person name="Pfeifer M."/>
            <person name="Jakobsen K.S."/>
            <person name="Wulff B.B."/>
            <person name="Steuernagel B."/>
            <person name="Mayer K.F."/>
            <person name="Olsen O.A."/>
        </authorList>
    </citation>
    <scope>NUCLEOTIDE SEQUENCE [LARGE SCALE GENOMIC DNA]</scope>
    <source>
        <strain evidence="2">cv. AL8/78</strain>
    </source>
</reference>
<reference evidence="1" key="5">
    <citation type="journal article" date="2021" name="G3 (Bethesda)">
        <title>Aegilops tauschii genome assembly Aet v5.0 features greater sequence contiguity and improved annotation.</title>
        <authorList>
            <person name="Wang L."/>
            <person name="Zhu T."/>
            <person name="Rodriguez J.C."/>
            <person name="Deal K.R."/>
            <person name="Dubcovsky J."/>
            <person name="McGuire P.E."/>
            <person name="Lux T."/>
            <person name="Spannagl M."/>
            <person name="Mayer K.F.X."/>
            <person name="Baldrich P."/>
            <person name="Meyers B.C."/>
            <person name="Huo N."/>
            <person name="Gu Y.Q."/>
            <person name="Zhou H."/>
            <person name="Devos K.M."/>
            <person name="Bennetzen J.L."/>
            <person name="Unver T."/>
            <person name="Budak H."/>
            <person name="Gulick P.J."/>
            <person name="Galiba G."/>
            <person name="Kalapos B."/>
            <person name="Nelson D.R."/>
            <person name="Li P."/>
            <person name="You F.M."/>
            <person name="Luo M.C."/>
            <person name="Dvorak J."/>
        </authorList>
    </citation>
    <scope>NUCLEOTIDE SEQUENCE [LARGE SCALE GENOMIC DNA]</scope>
    <source>
        <strain evidence="1">cv. AL8/78</strain>
    </source>
</reference>
<name>A0A453KQB1_AEGTS</name>
<dbReference type="Gramene" id="AET5Gv20477600.8">
    <property type="protein sequence ID" value="AET5Gv20477600.8"/>
    <property type="gene ID" value="AET5Gv20477600"/>
</dbReference>
<sequence>MSALKVIPYPCAALPVTWRTLHFALPSSDSGSYSYPRSLLYN</sequence>
<dbReference type="Proteomes" id="UP000015105">
    <property type="component" value="Chromosome 5D"/>
</dbReference>
<dbReference type="EnsemblPlants" id="AET5Gv20477600.8">
    <property type="protein sequence ID" value="AET5Gv20477600.8"/>
    <property type="gene ID" value="AET5Gv20477600"/>
</dbReference>
<reference evidence="2" key="2">
    <citation type="journal article" date="2017" name="Nat. Plants">
        <title>The Aegilops tauschii genome reveals multiple impacts of transposons.</title>
        <authorList>
            <person name="Zhao G."/>
            <person name="Zou C."/>
            <person name="Li K."/>
            <person name="Wang K."/>
            <person name="Li T."/>
            <person name="Gao L."/>
            <person name="Zhang X."/>
            <person name="Wang H."/>
            <person name="Yang Z."/>
            <person name="Liu X."/>
            <person name="Jiang W."/>
            <person name="Mao L."/>
            <person name="Kong X."/>
            <person name="Jiao Y."/>
            <person name="Jia J."/>
        </authorList>
    </citation>
    <scope>NUCLEOTIDE SEQUENCE [LARGE SCALE GENOMIC DNA]</scope>
    <source>
        <strain evidence="2">cv. AL8/78</strain>
    </source>
</reference>
<proteinExistence type="predicted"/>
<organism evidence="1 2">
    <name type="scientific">Aegilops tauschii subsp. strangulata</name>
    <name type="common">Goatgrass</name>
    <dbReference type="NCBI Taxonomy" id="200361"/>
    <lineage>
        <taxon>Eukaryota</taxon>
        <taxon>Viridiplantae</taxon>
        <taxon>Streptophyta</taxon>
        <taxon>Embryophyta</taxon>
        <taxon>Tracheophyta</taxon>
        <taxon>Spermatophyta</taxon>
        <taxon>Magnoliopsida</taxon>
        <taxon>Liliopsida</taxon>
        <taxon>Poales</taxon>
        <taxon>Poaceae</taxon>
        <taxon>BOP clade</taxon>
        <taxon>Pooideae</taxon>
        <taxon>Triticodae</taxon>
        <taxon>Triticeae</taxon>
        <taxon>Triticinae</taxon>
        <taxon>Aegilops</taxon>
    </lineage>
</organism>
<reference evidence="1" key="4">
    <citation type="submission" date="2019-03" db="UniProtKB">
        <authorList>
            <consortium name="EnsemblPlants"/>
        </authorList>
    </citation>
    <scope>IDENTIFICATION</scope>
</reference>
<evidence type="ECO:0000313" key="2">
    <source>
        <dbReference type="Proteomes" id="UP000015105"/>
    </source>
</evidence>